<feature type="region of interest" description="Disordered" evidence="1">
    <location>
        <begin position="618"/>
        <end position="654"/>
    </location>
</feature>
<reference evidence="4 5" key="1">
    <citation type="submission" date="2023-08" db="EMBL/GenBank/DDBJ databases">
        <title>Black Yeasts Isolated from many extreme environments.</title>
        <authorList>
            <person name="Coleine C."/>
            <person name="Stajich J.E."/>
            <person name="Selbmann L."/>
        </authorList>
    </citation>
    <scope>NUCLEOTIDE SEQUENCE [LARGE SCALE GENOMIC DNA]</scope>
    <source>
        <strain evidence="4 5">CCFEE 5935</strain>
    </source>
</reference>
<dbReference type="Proteomes" id="UP001337655">
    <property type="component" value="Unassembled WGS sequence"/>
</dbReference>
<evidence type="ECO:0000256" key="2">
    <source>
        <dbReference type="SAM" id="Phobius"/>
    </source>
</evidence>
<evidence type="ECO:0000259" key="3">
    <source>
        <dbReference type="Pfam" id="PF10544"/>
    </source>
</evidence>
<sequence>MASRLDVSMDQIRLRILSKDSSLCSIQDVCQWISADGSHCLKQKNTLSEDKAREIRSFWNTSTPSELSSLAASMCEDVFCAEHAATAKLYCPESSKRINDDDAPAAESQGSGTEVAVPEEVQLLYFGDDGTIHSNYVSTSTLPQHEKPIFDQTGRVATLPSVARKQTDDRGCLAEFSGEDETSGSNNEDAGLVGRCTLQNGRAEDGDEGNVHHADRCYKRNNIGSDASVDADVQVNEDKFSTPKPRAHKADLDPDSASIPHTRPTLSPYARTASETAAIHPMWDYEVEANEGCLSRKFEEDLQLNEVGAHGKPRKIPYGFVYAVRDPELQWIKVGQTFDPNLFKRLGGIKNTCKPGPSDGSLNLKILGGTGNTAMVEYKRLEQIVHQALKPYNVTFRCRCKGGTTHEEWFKIPGQVALDTIHFWQRVMLQNPYCIPAIPHPVTYPLGEIWVERLNMRVKPGPDEQHTDHETRLRRWKQTLFPDAPTTDGLESKVPVSTVHQLPQRPKFTGRSRQLSSNVAVEFKGPSSPETPSRKPRAASAQPQLESLEENVLTADNTEPMINKLLKPAEMGQSGNPSEKQCAENVTASSAQYTSEGVLQSTQASDCQTKRSVPFAVPAPKSEPCPTSADASDSCSSQPARSLPGEKRQEETSTQLIRQVSKLLQSVKQEMPPWIWDDVVRFRWQLAFAFTFGVFTPYVPAGLAFVTWCVFLPLFVGELRSWSVMEGVSV</sequence>
<accession>A0AAV9P9T4</accession>
<feature type="compositionally biased region" description="Polar residues" evidence="1">
    <location>
        <begin position="573"/>
        <end position="588"/>
    </location>
</feature>
<feature type="region of interest" description="Disordered" evidence="1">
    <location>
        <begin position="480"/>
        <end position="557"/>
    </location>
</feature>
<feature type="domain" description="Bacteriophage T5 Orf172 DNA-binding" evidence="3">
    <location>
        <begin position="319"/>
        <end position="424"/>
    </location>
</feature>
<dbReference type="InterPro" id="IPR018306">
    <property type="entry name" value="Phage_T5_Orf172_DNA-bd"/>
</dbReference>
<feature type="compositionally biased region" description="Polar residues" evidence="1">
    <location>
        <begin position="629"/>
        <end position="640"/>
    </location>
</feature>
<dbReference type="EMBL" id="JAVRRT010000007">
    <property type="protein sequence ID" value="KAK5170114.1"/>
    <property type="molecule type" value="Genomic_DNA"/>
</dbReference>
<keyword evidence="2" id="KW-0472">Membrane</keyword>
<dbReference type="GeneID" id="89926043"/>
<protein>
    <recommendedName>
        <fullName evidence="3">Bacteriophage T5 Orf172 DNA-binding domain-containing protein</fullName>
    </recommendedName>
</protein>
<feature type="transmembrane region" description="Helical" evidence="2">
    <location>
        <begin position="698"/>
        <end position="716"/>
    </location>
</feature>
<feature type="region of interest" description="Disordered" evidence="1">
    <location>
        <begin position="240"/>
        <end position="263"/>
    </location>
</feature>
<name>A0AAV9P9T4_9PEZI</name>
<feature type="region of interest" description="Disordered" evidence="1">
    <location>
        <begin position="569"/>
        <end position="588"/>
    </location>
</feature>
<evidence type="ECO:0000313" key="4">
    <source>
        <dbReference type="EMBL" id="KAK5170114.1"/>
    </source>
</evidence>
<dbReference type="AlphaFoldDB" id="A0AAV9P9T4"/>
<proteinExistence type="predicted"/>
<comment type="caution">
    <text evidence="4">The sequence shown here is derived from an EMBL/GenBank/DDBJ whole genome shotgun (WGS) entry which is preliminary data.</text>
</comment>
<dbReference type="Pfam" id="PF10544">
    <property type="entry name" value="T5orf172"/>
    <property type="match status" value="1"/>
</dbReference>
<keyword evidence="2" id="KW-0812">Transmembrane</keyword>
<organism evidence="4 5">
    <name type="scientific">Saxophila tyrrhenica</name>
    <dbReference type="NCBI Taxonomy" id="1690608"/>
    <lineage>
        <taxon>Eukaryota</taxon>
        <taxon>Fungi</taxon>
        <taxon>Dikarya</taxon>
        <taxon>Ascomycota</taxon>
        <taxon>Pezizomycotina</taxon>
        <taxon>Dothideomycetes</taxon>
        <taxon>Dothideomycetidae</taxon>
        <taxon>Mycosphaerellales</taxon>
        <taxon>Extremaceae</taxon>
        <taxon>Saxophila</taxon>
    </lineage>
</organism>
<gene>
    <name evidence="4" type="ORF">LTR77_004698</name>
</gene>
<evidence type="ECO:0000313" key="5">
    <source>
        <dbReference type="Proteomes" id="UP001337655"/>
    </source>
</evidence>
<dbReference type="RefSeq" id="XP_064659312.1">
    <property type="nucleotide sequence ID" value="XM_064801951.1"/>
</dbReference>
<keyword evidence="5" id="KW-1185">Reference proteome</keyword>
<evidence type="ECO:0000256" key="1">
    <source>
        <dbReference type="SAM" id="MobiDB-lite"/>
    </source>
</evidence>
<keyword evidence="2" id="KW-1133">Transmembrane helix</keyword>